<evidence type="ECO:0000256" key="1">
    <source>
        <dbReference type="SAM" id="MobiDB-lite"/>
    </source>
</evidence>
<feature type="region of interest" description="Disordered" evidence="1">
    <location>
        <begin position="1"/>
        <end position="47"/>
    </location>
</feature>
<reference evidence="2" key="1">
    <citation type="submission" date="2023-05" db="EMBL/GenBank/DDBJ databases">
        <authorList>
            <person name="Stuckert A."/>
        </authorList>
    </citation>
    <scope>NUCLEOTIDE SEQUENCE</scope>
</reference>
<evidence type="ECO:0000313" key="3">
    <source>
        <dbReference type="Proteomes" id="UP001162483"/>
    </source>
</evidence>
<dbReference type="EMBL" id="CATNWA010018482">
    <property type="protein sequence ID" value="CAI9607631.1"/>
    <property type="molecule type" value="Genomic_DNA"/>
</dbReference>
<proteinExistence type="predicted"/>
<feature type="non-terminal residue" evidence="2">
    <location>
        <position position="230"/>
    </location>
</feature>
<sequence length="230" mass="25800">MLTHDTINQDASPKNTPCYTSKDEKKSLSTSDSEEILDEKTLSVTKQRHAQHTLTSHSWESAVSGKGFPQQKLESKPKPDTSFSDIKILERPVSLSEKNTSPFDLCRILLSLLEKVSKFDIKLNHSISLSVTVIPALTEFLLGFGDYYACDRGTLATGWTEEPVALVQRMLLRTVLGLLCADINSRDVMPDNLKKNLNDLLKTALKYKFYLNSRPDICHQQSVKDGAEKL</sequence>
<feature type="compositionally biased region" description="Polar residues" evidence="1">
    <location>
        <begin position="1"/>
        <end position="19"/>
    </location>
</feature>
<gene>
    <name evidence="2" type="ORF">SPARVUS_LOCUS13981305</name>
</gene>
<evidence type="ECO:0000313" key="2">
    <source>
        <dbReference type="EMBL" id="CAI9607631.1"/>
    </source>
</evidence>
<dbReference type="Proteomes" id="UP001162483">
    <property type="component" value="Unassembled WGS sequence"/>
</dbReference>
<comment type="caution">
    <text evidence="2">The sequence shown here is derived from an EMBL/GenBank/DDBJ whole genome shotgun (WGS) entry which is preliminary data.</text>
</comment>
<keyword evidence="3" id="KW-1185">Reference proteome</keyword>
<name>A0ABN9GDZ1_9NEOB</name>
<protein>
    <submittedName>
        <fullName evidence="2">Uncharacterized protein</fullName>
    </submittedName>
</protein>
<organism evidence="2 3">
    <name type="scientific">Staurois parvus</name>
    <dbReference type="NCBI Taxonomy" id="386267"/>
    <lineage>
        <taxon>Eukaryota</taxon>
        <taxon>Metazoa</taxon>
        <taxon>Chordata</taxon>
        <taxon>Craniata</taxon>
        <taxon>Vertebrata</taxon>
        <taxon>Euteleostomi</taxon>
        <taxon>Amphibia</taxon>
        <taxon>Batrachia</taxon>
        <taxon>Anura</taxon>
        <taxon>Neobatrachia</taxon>
        <taxon>Ranoidea</taxon>
        <taxon>Ranidae</taxon>
        <taxon>Staurois</taxon>
    </lineage>
</organism>
<accession>A0ABN9GDZ1</accession>